<evidence type="ECO:0000313" key="1">
    <source>
        <dbReference type="EMBL" id="KAF6155082.1"/>
    </source>
</evidence>
<gene>
    <name evidence="1" type="ORF">GIB67_035829</name>
</gene>
<keyword evidence="2" id="KW-1185">Reference proteome</keyword>
<dbReference type="AlphaFoldDB" id="A0A7J7MJU1"/>
<evidence type="ECO:0000313" key="2">
    <source>
        <dbReference type="Proteomes" id="UP000541444"/>
    </source>
</evidence>
<organism evidence="1 2">
    <name type="scientific">Kingdonia uniflora</name>
    <dbReference type="NCBI Taxonomy" id="39325"/>
    <lineage>
        <taxon>Eukaryota</taxon>
        <taxon>Viridiplantae</taxon>
        <taxon>Streptophyta</taxon>
        <taxon>Embryophyta</taxon>
        <taxon>Tracheophyta</taxon>
        <taxon>Spermatophyta</taxon>
        <taxon>Magnoliopsida</taxon>
        <taxon>Ranunculales</taxon>
        <taxon>Circaeasteraceae</taxon>
        <taxon>Kingdonia</taxon>
    </lineage>
</organism>
<comment type="caution">
    <text evidence="1">The sequence shown here is derived from an EMBL/GenBank/DDBJ whole genome shotgun (WGS) entry which is preliminary data.</text>
</comment>
<proteinExistence type="predicted"/>
<dbReference type="EMBL" id="JACGCM010001441">
    <property type="protein sequence ID" value="KAF6155082.1"/>
    <property type="molecule type" value="Genomic_DNA"/>
</dbReference>
<sequence>MTLLSPSSKITSSVMSLRIGRKLLILITSIYKLNEFGIFWEPYILTKSSTLYMTTTPLWMRHDLCIFDFA</sequence>
<accession>A0A7J7MJU1</accession>
<reference evidence="1 2" key="1">
    <citation type="journal article" date="2020" name="IScience">
        <title>Genome Sequencing of the Endangered Kingdonia uniflora (Circaeasteraceae, Ranunculales) Reveals Potential Mechanisms of Evolutionary Specialization.</title>
        <authorList>
            <person name="Sun Y."/>
            <person name="Deng T."/>
            <person name="Zhang A."/>
            <person name="Moore M.J."/>
            <person name="Landis J.B."/>
            <person name="Lin N."/>
            <person name="Zhang H."/>
            <person name="Zhang X."/>
            <person name="Huang J."/>
            <person name="Zhang X."/>
            <person name="Sun H."/>
            <person name="Wang H."/>
        </authorList>
    </citation>
    <scope>NUCLEOTIDE SEQUENCE [LARGE SCALE GENOMIC DNA]</scope>
    <source>
        <strain evidence="1">TB1705</strain>
        <tissue evidence="1">Leaf</tissue>
    </source>
</reference>
<protein>
    <submittedName>
        <fullName evidence="1">Uncharacterized protein</fullName>
    </submittedName>
</protein>
<name>A0A7J7MJU1_9MAGN</name>
<dbReference type="Proteomes" id="UP000541444">
    <property type="component" value="Unassembled WGS sequence"/>
</dbReference>